<keyword evidence="3" id="KW-1185">Reference proteome</keyword>
<gene>
    <name evidence="2" type="ORF">Afe05nite_42780</name>
</gene>
<feature type="transmembrane region" description="Helical" evidence="1">
    <location>
        <begin position="49"/>
        <end position="67"/>
    </location>
</feature>
<evidence type="ECO:0000313" key="2">
    <source>
        <dbReference type="EMBL" id="GIE12438.1"/>
    </source>
</evidence>
<reference evidence="2" key="1">
    <citation type="submission" date="2021-01" db="EMBL/GenBank/DDBJ databases">
        <title>Whole genome shotgun sequence of Actinoplanes ferrugineus NBRC 15555.</title>
        <authorList>
            <person name="Komaki H."/>
            <person name="Tamura T."/>
        </authorList>
    </citation>
    <scope>NUCLEOTIDE SEQUENCE</scope>
    <source>
        <strain evidence="2">NBRC 15555</strain>
    </source>
</reference>
<evidence type="ECO:0000313" key="3">
    <source>
        <dbReference type="Proteomes" id="UP000598174"/>
    </source>
</evidence>
<feature type="transmembrane region" description="Helical" evidence="1">
    <location>
        <begin position="20"/>
        <end position="37"/>
    </location>
</feature>
<keyword evidence="1" id="KW-1133">Transmembrane helix</keyword>
<name>A0A919ME57_9ACTN</name>
<dbReference type="Proteomes" id="UP000598174">
    <property type="component" value="Unassembled WGS sequence"/>
</dbReference>
<keyword evidence="1" id="KW-0812">Transmembrane</keyword>
<dbReference type="EMBL" id="BOMM01000038">
    <property type="protein sequence ID" value="GIE12438.1"/>
    <property type="molecule type" value="Genomic_DNA"/>
</dbReference>
<organism evidence="2 3">
    <name type="scientific">Paractinoplanes ferrugineus</name>
    <dbReference type="NCBI Taxonomy" id="113564"/>
    <lineage>
        <taxon>Bacteria</taxon>
        <taxon>Bacillati</taxon>
        <taxon>Actinomycetota</taxon>
        <taxon>Actinomycetes</taxon>
        <taxon>Micromonosporales</taxon>
        <taxon>Micromonosporaceae</taxon>
        <taxon>Paractinoplanes</taxon>
    </lineage>
</organism>
<evidence type="ECO:0000256" key="1">
    <source>
        <dbReference type="SAM" id="Phobius"/>
    </source>
</evidence>
<proteinExistence type="predicted"/>
<dbReference type="RefSeq" id="WP_203818898.1">
    <property type="nucleotide sequence ID" value="NZ_BAAABP010000054.1"/>
</dbReference>
<sequence>MSIKDEITTKGAWLAKRSFLYIALGLLVVYFVGAYLVLELDAGKFEKPFLGSTLFLLLVAALGHAASQGRSQQKLERIESELGSVTGGLADLAAHRNAEVAFFAGNSRVYDATVRAVLAARERVWVTHMRNEGPLRGDAADRHFKACREWALRSEEHHFRRIILRGDNPGLRDFCRQELKFAAKANARGDRYLVKILSGPVHLTEAFNVGIYDDVVFFTHRDGDQAIGFSVRSREFADNYIQHYYNRLWHNENSEPISADLLD</sequence>
<accession>A0A919ME57</accession>
<keyword evidence="1" id="KW-0472">Membrane</keyword>
<comment type="caution">
    <text evidence="2">The sequence shown here is derived from an EMBL/GenBank/DDBJ whole genome shotgun (WGS) entry which is preliminary data.</text>
</comment>
<protein>
    <submittedName>
        <fullName evidence="2">Uncharacterized protein</fullName>
    </submittedName>
</protein>
<dbReference type="AlphaFoldDB" id="A0A919ME57"/>